<evidence type="ECO:0000313" key="2">
    <source>
        <dbReference type="Proteomes" id="UP000299102"/>
    </source>
</evidence>
<protein>
    <submittedName>
        <fullName evidence="1">Uncharacterized protein</fullName>
    </submittedName>
</protein>
<keyword evidence="2" id="KW-1185">Reference proteome</keyword>
<proteinExistence type="predicted"/>
<sequence length="121" mass="13698">MTTVTSIKMSPPDTETIKLSSCGPKTKTKTLAVDCRLEHSYNARHCRCESGTETETERAGPDSGTRIDIEKKTAVAIKIHREIGLYRRKMESFENLCHFLKPKRLPFPRHLKPSYALGHNA</sequence>
<dbReference type="AlphaFoldDB" id="A0A4C1YI98"/>
<comment type="caution">
    <text evidence="1">The sequence shown here is derived from an EMBL/GenBank/DDBJ whole genome shotgun (WGS) entry which is preliminary data.</text>
</comment>
<dbReference type="EMBL" id="BGZK01001219">
    <property type="protein sequence ID" value="GBP74714.1"/>
    <property type="molecule type" value="Genomic_DNA"/>
</dbReference>
<evidence type="ECO:0000313" key="1">
    <source>
        <dbReference type="EMBL" id="GBP74714.1"/>
    </source>
</evidence>
<name>A0A4C1YI98_EUMVA</name>
<accession>A0A4C1YI98</accession>
<organism evidence="1 2">
    <name type="scientific">Eumeta variegata</name>
    <name type="common">Bagworm moth</name>
    <name type="synonym">Eumeta japonica</name>
    <dbReference type="NCBI Taxonomy" id="151549"/>
    <lineage>
        <taxon>Eukaryota</taxon>
        <taxon>Metazoa</taxon>
        <taxon>Ecdysozoa</taxon>
        <taxon>Arthropoda</taxon>
        <taxon>Hexapoda</taxon>
        <taxon>Insecta</taxon>
        <taxon>Pterygota</taxon>
        <taxon>Neoptera</taxon>
        <taxon>Endopterygota</taxon>
        <taxon>Lepidoptera</taxon>
        <taxon>Glossata</taxon>
        <taxon>Ditrysia</taxon>
        <taxon>Tineoidea</taxon>
        <taxon>Psychidae</taxon>
        <taxon>Oiketicinae</taxon>
        <taxon>Eumeta</taxon>
    </lineage>
</organism>
<gene>
    <name evidence="1" type="ORF">EVAR_103547_1</name>
</gene>
<reference evidence="1 2" key="1">
    <citation type="journal article" date="2019" name="Commun. Biol.">
        <title>The bagworm genome reveals a unique fibroin gene that provides high tensile strength.</title>
        <authorList>
            <person name="Kono N."/>
            <person name="Nakamura H."/>
            <person name="Ohtoshi R."/>
            <person name="Tomita M."/>
            <person name="Numata K."/>
            <person name="Arakawa K."/>
        </authorList>
    </citation>
    <scope>NUCLEOTIDE SEQUENCE [LARGE SCALE GENOMIC DNA]</scope>
</reference>
<dbReference type="Proteomes" id="UP000299102">
    <property type="component" value="Unassembled WGS sequence"/>
</dbReference>